<dbReference type="Ensembl" id="ENSNMLT00000030709.1">
    <property type="protein sequence ID" value="ENSNMLP00000027488.1"/>
    <property type="gene ID" value="ENSNMLG00000017521.1"/>
</dbReference>
<evidence type="ECO:0000313" key="1">
    <source>
        <dbReference type="Ensembl" id="ENSNMLP00000027488.1"/>
    </source>
</evidence>
<dbReference type="AlphaFoldDB" id="A0A8C6U4E0"/>
<protein>
    <recommendedName>
        <fullName evidence="3">Reverse transcriptase domain-containing protein</fullName>
    </recommendedName>
</protein>
<reference evidence="1" key="1">
    <citation type="submission" date="2025-08" db="UniProtKB">
        <authorList>
            <consortium name="Ensembl"/>
        </authorList>
    </citation>
    <scope>IDENTIFICATION</scope>
</reference>
<dbReference type="Proteomes" id="UP000694523">
    <property type="component" value="Unplaced"/>
</dbReference>
<dbReference type="PANTHER" id="PTHR33332">
    <property type="entry name" value="REVERSE TRANSCRIPTASE DOMAIN-CONTAINING PROTEIN"/>
    <property type="match status" value="1"/>
</dbReference>
<evidence type="ECO:0000313" key="2">
    <source>
        <dbReference type="Proteomes" id="UP000694523"/>
    </source>
</evidence>
<name>A0A8C6U4E0_9GOBI</name>
<keyword evidence="2" id="KW-1185">Reference proteome</keyword>
<sequence length="330" mass="36995">MLPLGNIIRNHNINFHCYADDTQLYLSMKPGQTDKLDTLSSCVKAINTWMTVNYLLLNPDKTEVIILGPQKLRESLSQQIISLDNVSVSTSSTVKNLGVLFDQDLSFKTHINQACKIAFFHLRNIAKIRNILPKSDAEKLIHAFVSSRLDYCNSLLAACPKSSLKSFQLVQNAAARLLRRTKRREHITPVLKSLHWLPVEFRIKFKILLLTFKAIKGMAPLYLQDAIVPYQPTRALRSQNSGLLVIPRVSKITVGGRAFSSNIPVGGRAFSSKITVGGRAFSSKITVGGRAFSSKLRFYGINFQLTLKKQTQSLHLRLGSKRTSLNELMI</sequence>
<reference evidence="1" key="2">
    <citation type="submission" date="2025-09" db="UniProtKB">
        <authorList>
            <consortium name="Ensembl"/>
        </authorList>
    </citation>
    <scope>IDENTIFICATION</scope>
</reference>
<organism evidence="1 2">
    <name type="scientific">Neogobius melanostomus</name>
    <name type="common">round goby</name>
    <dbReference type="NCBI Taxonomy" id="47308"/>
    <lineage>
        <taxon>Eukaryota</taxon>
        <taxon>Metazoa</taxon>
        <taxon>Chordata</taxon>
        <taxon>Craniata</taxon>
        <taxon>Vertebrata</taxon>
        <taxon>Euteleostomi</taxon>
        <taxon>Actinopterygii</taxon>
        <taxon>Neopterygii</taxon>
        <taxon>Teleostei</taxon>
        <taxon>Neoteleostei</taxon>
        <taxon>Acanthomorphata</taxon>
        <taxon>Gobiaria</taxon>
        <taxon>Gobiiformes</taxon>
        <taxon>Gobioidei</taxon>
        <taxon>Gobiidae</taxon>
        <taxon>Benthophilinae</taxon>
        <taxon>Neogobiini</taxon>
        <taxon>Neogobius</taxon>
    </lineage>
</organism>
<accession>A0A8C6U4E0</accession>
<evidence type="ECO:0008006" key="3">
    <source>
        <dbReference type="Google" id="ProtNLM"/>
    </source>
</evidence>
<proteinExistence type="predicted"/>